<name>A0A9X0LBR9_9ACTN</name>
<feature type="domain" description="ABM" evidence="1">
    <location>
        <begin position="9"/>
        <end position="102"/>
    </location>
</feature>
<dbReference type="AlphaFoldDB" id="A0A9X0LBR9"/>
<proteinExistence type="predicted"/>
<comment type="caution">
    <text evidence="2">The sequence shown here is derived from an EMBL/GenBank/DDBJ whole genome shotgun (WGS) entry which is preliminary data.</text>
</comment>
<dbReference type="InterPro" id="IPR007138">
    <property type="entry name" value="ABM_dom"/>
</dbReference>
<dbReference type="RefSeq" id="WP_013733369.1">
    <property type="nucleotide sequence ID" value="NZ_LMWI01000002.1"/>
</dbReference>
<dbReference type="PROSITE" id="PS51725">
    <property type="entry name" value="ABM"/>
    <property type="match status" value="1"/>
</dbReference>
<evidence type="ECO:0000313" key="2">
    <source>
        <dbReference type="EMBL" id="KUJ44198.1"/>
    </source>
</evidence>
<dbReference type="InterPro" id="IPR011008">
    <property type="entry name" value="Dimeric_a/b-barrel"/>
</dbReference>
<dbReference type="EMBL" id="LMWI01000002">
    <property type="protein sequence ID" value="KUJ44198.1"/>
    <property type="molecule type" value="Genomic_DNA"/>
</dbReference>
<organism evidence="2 3">
    <name type="scientific">Micromonospora maris</name>
    <dbReference type="NCBI Taxonomy" id="1003110"/>
    <lineage>
        <taxon>Bacteria</taxon>
        <taxon>Bacillati</taxon>
        <taxon>Actinomycetota</taxon>
        <taxon>Actinomycetes</taxon>
        <taxon>Micromonosporales</taxon>
        <taxon>Micromonosporaceae</taxon>
        <taxon>Micromonospora</taxon>
    </lineage>
</organism>
<accession>A0A9X0LBR9</accession>
<dbReference type="Proteomes" id="UP000053246">
    <property type="component" value="Unassembled WGS sequence"/>
</dbReference>
<dbReference type="Pfam" id="PF03992">
    <property type="entry name" value="ABM"/>
    <property type="match status" value="1"/>
</dbReference>
<keyword evidence="3" id="KW-1185">Reference proteome</keyword>
<dbReference type="SUPFAM" id="SSF54909">
    <property type="entry name" value="Dimeric alpha+beta barrel"/>
    <property type="match status" value="1"/>
</dbReference>
<evidence type="ECO:0000259" key="1">
    <source>
        <dbReference type="PROSITE" id="PS51725"/>
    </source>
</evidence>
<protein>
    <recommendedName>
        <fullName evidence="1">ABM domain-containing protein</fullName>
    </recommendedName>
</protein>
<dbReference type="Gene3D" id="3.30.70.100">
    <property type="match status" value="1"/>
</dbReference>
<gene>
    <name evidence="2" type="ORF">ADL17_13290</name>
</gene>
<sequence length="105" mass="12067">MTIDTTTAIRVILWYRTPERDVAGLAETYRQIGEHLAGTPGMVSSELLVSRDEPGVLMVTSRWRTAEDLQRWVHSDTHRHTTPLRPYLDTGRTRPWETFSVVSET</sequence>
<reference evidence="2 3" key="1">
    <citation type="submission" date="2015-10" db="EMBL/GenBank/DDBJ databases">
        <authorList>
            <person name="Ju K.-S."/>
            <person name="Doroghazi J.R."/>
            <person name="Metcalf W.W."/>
        </authorList>
    </citation>
    <scope>NUCLEOTIDE SEQUENCE [LARGE SCALE GENOMIC DNA]</scope>
    <source>
        <strain evidence="2 3">NRRL B-24793</strain>
    </source>
</reference>
<evidence type="ECO:0000313" key="3">
    <source>
        <dbReference type="Proteomes" id="UP000053246"/>
    </source>
</evidence>